<proteinExistence type="predicted"/>
<dbReference type="Gene3D" id="2.40.70.10">
    <property type="entry name" value="Acid Proteases"/>
    <property type="match status" value="1"/>
</dbReference>
<dbReference type="Proteomes" id="UP000054423">
    <property type="component" value="Unassembled WGS sequence"/>
</dbReference>
<name>W2L407_PHYNI</name>
<dbReference type="AlphaFoldDB" id="W2L407"/>
<sequence length="164" mass="17311">MPAAQGTYGYDEAGLGQLQSVMVSVEDRLSVAKGSEKGVLMESAAAPESEAVRNVYFGLKTKKSINGGKNGGAPPRDKEAFGGIRGLSDASEHVIKALGMNNLPVVLGSIDKEVPLIVTDSLHLDAILGTDALGMFQTAIDLEARAMLLKDSGEMLPITRRRDI</sequence>
<dbReference type="VEuPathDB" id="FungiDB:PPTG_01877"/>
<dbReference type="VEuPathDB" id="FungiDB:PPTG_21145"/>
<dbReference type="EMBL" id="KI680084">
    <property type="protein sequence ID" value="ETL91385.1"/>
    <property type="molecule type" value="Genomic_DNA"/>
</dbReference>
<reference evidence="1" key="1">
    <citation type="submission" date="2013-11" db="EMBL/GenBank/DDBJ databases">
        <title>The Genome Sequence of Phytophthora parasitica CHvinca01.</title>
        <authorList>
            <consortium name="The Broad Institute Genomics Platform"/>
            <person name="Russ C."/>
            <person name="Tyler B."/>
            <person name="Panabieres F."/>
            <person name="Shan W."/>
            <person name="Tripathy S."/>
            <person name="Grunwald N."/>
            <person name="Machado M."/>
            <person name="Johnson C.S."/>
            <person name="Arredondo F."/>
            <person name="Hong C."/>
            <person name="Coffey M."/>
            <person name="Young S.K."/>
            <person name="Zeng Q."/>
            <person name="Gargeya S."/>
            <person name="Fitzgerald M."/>
            <person name="Abouelleil A."/>
            <person name="Alvarado L."/>
            <person name="Chapman S.B."/>
            <person name="Gainer-Dewar J."/>
            <person name="Goldberg J."/>
            <person name="Griggs A."/>
            <person name="Gujja S."/>
            <person name="Hansen M."/>
            <person name="Howarth C."/>
            <person name="Imamovic A."/>
            <person name="Ireland A."/>
            <person name="Larimer J."/>
            <person name="McCowan C."/>
            <person name="Murphy C."/>
            <person name="Pearson M."/>
            <person name="Poon T.W."/>
            <person name="Priest M."/>
            <person name="Roberts A."/>
            <person name="Saif S."/>
            <person name="Shea T."/>
            <person name="Sykes S."/>
            <person name="Wortman J."/>
            <person name="Nusbaum C."/>
            <person name="Birren B."/>
        </authorList>
    </citation>
    <scope>NUCLEOTIDE SEQUENCE [LARGE SCALE GENOMIC DNA]</scope>
    <source>
        <strain evidence="1">CHvinca01</strain>
    </source>
</reference>
<dbReference type="InterPro" id="IPR021109">
    <property type="entry name" value="Peptidase_aspartic_dom_sf"/>
</dbReference>
<protein>
    <submittedName>
        <fullName evidence="1">Uncharacterized protein</fullName>
    </submittedName>
</protein>
<organism evidence="1">
    <name type="scientific">Phytophthora nicotianae</name>
    <name type="common">Potato buckeye rot agent</name>
    <name type="synonym">Phytophthora parasitica</name>
    <dbReference type="NCBI Taxonomy" id="4792"/>
    <lineage>
        <taxon>Eukaryota</taxon>
        <taxon>Sar</taxon>
        <taxon>Stramenopiles</taxon>
        <taxon>Oomycota</taxon>
        <taxon>Peronosporomycetes</taxon>
        <taxon>Peronosporales</taxon>
        <taxon>Peronosporaceae</taxon>
        <taxon>Phytophthora</taxon>
    </lineage>
</organism>
<gene>
    <name evidence="1" type="ORF">L917_10062</name>
</gene>
<accession>W2L407</accession>
<evidence type="ECO:0000313" key="1">
    <source>
        <dbReference type="EMBL" id="ETL91385.1"/>
    </source>
</evidence>